<dbReference type="EMBL" id="WHVB01000002">
    <property type="protein sequence ID" value="KAF8485836.1"/>
    <property type="molecule type" value="Genomic_DNA"/>
</dbReference>
<feature type="transmembrane region" description="Helical" evidence="1">
    <location>
        <begin position="80"/>
        <end position="104"/>
    </location>
</feature>
<reference evidence="2" key="1">
    <citation type="submission" date="2019-10" db="EMBL/GenBank/DDBJ databases">
        <authorList>
            <consortium name="DOE Joint Genome Institute"/>
            <person name="Kuo A."/>
            <person name="Miyauchi S."/>
            <person name="Kiss E."/>
            <person name="Drula E."/>
            <person name="Kohler A."/>
            <person name="Sanchez-Garcia M."/>
            <person name="Andreopoulos B."/>
            <person name="Barry K.W."/>
            <person name="Bonito G."/>
            <person name="Buee M."/>
            <person name="Carver A."/>
            <person name="Chen C."/>
            <person name="Cichocki N."/>
            <person name="Clum A."/>
            <person name="Culley D."/>
            <person name="Crous P.W."/>
            <person name="Fauchery L."/>
            <person name="Girlanda M."/>
            <person name="Hayes R."/>
            <person name="Keri Z."/>
            <person name="LaButti K."/>
            <person name="Lipzen A."/>
            <person name="Lombard V."/>
            <person name="Magnuson J."/>
            <person name="Maillard F."/>
            <person name="Morin E."/>
            <person name="Murat C."/>
            <person name="Nolan M."/>
            <person name="Ohm R."/>
            <person name="Pangilinan J."/>
            <person name="Pereira M."/>
            <person name="Perotto S."/>
            <person name="Peter M."/>
            <person name="Riley R."/>
            <person name="Sitrit Y."/>
            <person name="Stielow B."/>
            <person name="Szollosi G."/>
            <person name="Zifcakova L."/>
            <person name="Stursova M."/>
            <person name="Spatafora J.W."/>
            <person name="Tedersoo L."/>
            <person name="Vaario L.-M."/>
            <person name="Yamada A."/>
            <person name="Yan M."/>
            <person name="Wang P."/>
            <person name="Xu J."/>
            <person name="Bruns T."/>
            <person name="Baldrian P."/>
            <person name="Vilgalys R."/>
            <person name="Henrissat B."/>
            <person name="Grigoriev I.V."/>
            <person name="Hibbett D."/>
            <person name="Nagy L.G."/>
            <person name="Martin F.M."/>
        </authorList>
    </citation>
    <scope>NUCLEOTIDE SEQUENCE</scope>
    <source>
        <strain evidence="2">Prilba</strain>
    </source>
</reference>
<keyword evidence="1" id="KW-0812">Transmembrane</keyword>
<reference evidence="2" key="2">
    <citation type="journal article" date="2020" name="Nat. Commun.">
        <title>Large-scale genome sequencing of mycorrhizal fungi provides insights into the early evolution of symbiotic traits.</title>
        <authorList>
            <person name="Miyauchi S."/>
            <person name="Kiss E."/>
            <person name="Kuo A."/>
            <person name="Drula E."/>
            <person name="Kohler A."/>
            <person name="Sanchez-Garcia M."/>
            <person name="Morin E."/>
            <person name="Andreopoulos B."/>
            <person name="Barry K.W."/>
            <person name="Bonito G."/>
            <person name="Buee M."/>
            <person name="Carver A."/>
            <person name="Chen C."/>
            <person name="Cichocki N."/>
            <person name="Clum A."/>
            <person name="Culley D."/>
            <person name="Crous P.W."/>
            <person name="Fauchery L."/>
            <person name="Girlanda M."/>
            <person name="Hayes R.D."/>
            <person name="Keri Z."/>
            <person name="LaButti K."/>
            <person name="Lipzen A."/>
            <person name="Lombard V."/>
            <person name="Magnuson J."/>
            <person name="Maillard F."/>
            <person name="Murat C."/>
            <person name="Nolan M."/>
            <person name="Ohm R.A."/>
            <person name="Pangilinan J."/>
            <person name="Pereira M.F."/>
            <person name="Perotto S."/>
            <person name="Peter M."/>
            <person name="Pfister S."/>
            <person name="Riley R."/>
            <person name="Sitrit Y."/>
            <person name="Stielow J.B."/>
            <person name="Szollosi G."/>
            <person name="Zifcakova L."/>
            <person name="Stursova M."/>
            <person name="Spatafora J.W."/>
            <person name="Tedersoo L."/>
            <person name="Vaario L.M."/>
            <person name="Yamada A."/>
            <person name="Yan M."/>
            <person name="Wang P."/>
            <person name="Xu J."/>
            <person name="Bruns T."/>
            <person name="Baldrian P."/>
            <person name="Vilgalys R."/>
            <person name="Dunand C."/>
            <person name="Henrissat B."/>
            <person name="Grigoriev I.V."/>
            <person name="Hibbett D."/>
            <person name="Nagy L.G."/>
            <person name="Martin F.M."/>
        </authorList>
    </citation>
    <scope>NUCLEOTIDE SEQUENCE</scope>
    <source>
        <strain evidence="2">Prilba</strain>
    </source>
</reference>
<gene>
    <name evidence="2" type="ORF">DFH94DRAFT_157441</name>
</gene>
<proteinExistence type="predicted"/>
<sequence>MARWGPAGLAWYGRFHWLGPALGRSARSVPALAEAMRKSNRKTTCRGIINLRVRHSHCSVVTEQRLSNFKISCRDSFSNVIALIYFQDIPALAFIFGIVIGVGMETGRCRLYNVENYKAQ</sequence>
<evidence type="ECO:0000256" key="1">
    <source>
        <dbReference type="SAM" id="Phobius"/>
    </source>
</evidence>
<protein>
    <submittedName>
        <fullName evidence="2">Uncharacterized protein</fullName>
    </submittedName>
</protein>
<evidence type="ECO:0000313" key="3">
    <source>
        <dbReference type="Proteomes" id="UP000759537"/>
    </source>
</evidence>
<keyword evidence="1" id="KW-0472">Membrane</keyword>
<keyword evidence="3" id="KW-1185">Reference proteome</keyword>
<comment type="caution">
    <text evidence="2">The sequence shown here is derived from an EMBL/GenBank/DDBJ whole genome shotgun (WGS) entry which is preliminary data.</text>
</comment>
<organism evidence="2 3">
    <name type="scientific">Russula ochroleuca</name>
    <dbReference type="NCBI Taxonomy" id="152965"/>
    <lineage>
        <taxon>Eukaryota</taxon>
        <taxon>Fungi</taxon>
        <taxon>Dikarya</taxon>
        <taxon>Basidiomycota</taxon>
        <taxon>Agaricomycotina</taxon>
        <taxon>Agaricomycetes</taxon>
        <taxon>Russulales</taxon>
        <taxon>Russulaceae</taxon>
        <taxon>Russula</taxon>
    </lineage>
</organism>
<dbReference type="AlphaFoldDB" id="A0A9P5TCZ2"/>
<keyword evidence="1" id="KW-1133">Transmembrane helix</keyword>
<dbReference type="Proteomes" id="UP000759537">
    <property type="component" value="Unassembled WGS sequence"/>
</dbReference>
<accession>A0A9P5TCZ2</accession>
<evidence type="ECO:0000313" key="2">
    <source>
        <dbReference type="EMBL" id="KAF8485836.1"/>
    </source>
</evidence>
<name>A0A9P5TCZ2_9AGAM</name>